<sequence length="76" mass="8678">MLWGPCDILDERTGLVYHRFRDIKKDGPKVRLIAAKQPLQNHFKLSTAALGRQCAKSCWAIPHLRMGWALAPRHGM</sequence>
<evidence type="ECO:0000313" key="1">
    <source>
        <dbReference type="EMBL" id="CBI04553.1"/>
    </source>
</evidence>
<proteinExistence type="predicted"/>
<protein>
    <submittedName>
        <fullName evidence="1">Uncharacterized protein</fullName>
    </submittedName>
</protein>
<name>E6QBH7_9ZZZZ</name>
<reference evidence="1" key="1">
    <citation type="submission" date="2009-10" db="EMBL/GenBank/DDBJ databases">
        <title>Diversity of trophic interactions inside an arsenic-rich microbial ecosystem.</title>
        <authorList>
            <person name="Bertin P.N."/>
            <person name="Heinrich-Salmeron A."/>
            <person name="Pelletier E."/>
            <person name="Goulhen-Chollet F."/>
            <person name="Arsene-Ploetze F."/>
            <person name="Gallien S."/>
            <person name="Calteau A."/>
            <person name="Vallenet D."/>
            <person name="Casiot C."/>
            <person name="Chane-Woon-Ming B."/>
            <person name="Giloteaux L."/>
            <person name="Barakat M."/>
            <person name="Bonnefoy V."/>
            <person name="Bruneel O."/>
            <person name="Chandler M."/>
            <person name="Cleiss J."/>
            <person name="Duran R."/>
            <person name="Elbaz-Poulichet F."/>
            <person name="Fonknechten N."/>
            <person name="Lauga B."/>
            <person name="Mornico D."/>
            <person name="Ortet P."/>
            <person name="Schaeffer C."/>
            <person name="Siguier P."/>
            <person name="Alexander Thil Smith A."/>
            <person name="Van Dorsselaer A."/>
            <person name="Weissenbach J."/>
            <person name="Medigue C."/>
            <person name="Le Paslier D."/>
        </authorList>
    </citation>
    <scope>NUCLEOTIDE SEQUENCE</scope>
</reference>
<accession>E6QBH7</accession>
<comment type="caution">
    <text evidence="1">The sequence shown here is derived from an EMBL/GenBank/DDBJ whole genome shotgun (WGS) entry which is preliminary data.</text>
</comment>
<organism evidence="1">
    <name type="scientific">mine drainage metagenome</name>
    <dbReference type="NCBI Taxonomy" id="410659"/>
    <lineage>
        <taxon>unclassified sequences</taxon>
        <taxon>metagenomes</taxon>
        <taxon>ecological metagenomes</taxon>
    </lineage>
</organism>
<gene>
    <name evidence="1" type="ORF">CARN5_2012</name>
</gene>
<dbReference type="EMBL" id="CABP01000070">
    <property type="protein sequence ID" value="CBI04553.1"/>
    <property type="molecule type" value="Genomic_DNA"/>
</dbReference>
<dbReference type="AlphaFoldDB" id="E6QBH7"/>